<dbReference type="Gene3D" id="1.10.357.10">
    <property type="entry name" value="Tetracycline Repressor, domain 2"/>
    <property type="match status" value="1"/>
</dbReference>
<name>A0ABU6JQT9_9GAMM</name>
<comment type="caution">
    <text evidence="4">The sequence shown here is derived from an EMBL/GenBank/DDBJ whole genome shotgun (WGS) entry which is preliminary data.</text>
</comment>
<accession>A0ABU6JQT9</accession>
<evidence type="ECO:0000256" key="2">
    <source>
        <dbReference type="PROSITE-ProRule" id="PRU00335"/>
    </source>
</evidence>
<dbReference type="PRINTS" id="PR00455">
    <property type="entry name" value="HTHTETR"/>
</dbReference>
<feature type="domain" description="HTH tetR-type" evidence="3">
    <location>
        <begin position="9"/>
        <end position="69"/>
    </location>
</feature>
<sequence length="209" mass="22302">MPDISSVDNKKALQVLDAATSVFLTHGFSAATTDMIQRKARVSKSTMYACFSNKEAMFAAVVERECSAMASTIKAIDTAPGNIAGMLTEIGMSYLNIVLSPSGLALYRVAVAEAPRFAELGRLFYQAGPKIVTGLVIDRLNEALKSGEIDVQSTGVEGAAALFISMVRGEGQLEALTHPESRPSVAQLEQWVDRAVKVFLAAFAPGKNQ</sequence>
<dbReference type="InterPro" id="IPR001647">
    <property type="entry name" value="HTH_TetR"/>
</dbReference>
<dbReference type="PANTHER" id="PTHR30055">
    <property type="entry name" value="HTH-TYPE TRANSCRIPTIONAL REGULATOR RUTR"/>
    <property type="match status" value="1"/>
</dbReference>
<dbReference type="Proteomes" id="UP001309705">
    <property type="component" value="Unassembled WGS sequence"/>
</dbReference>
<dbReference type="Pfam" id="PF00440">
    <property type="entry name" value="TetR_N"/>
    <property type="match status" value="1"/>
</dbReference>
<evidence type="ECO:0000313" key="4">
    <source>
        <dbReference type="EMBL" id="MEC5342928.1"/>
    </source>
</evidence>
<protein>
    <submittedName>
        <fullName evidence="4">TetR/AcrR family transcriptional regulator</fullName>
    </submittedName>
</protein>
<feature type="DNA-binding region" description="H-T-H motif" evidence="2">
    <location>
        <begin position="32"/>
        <end position="51"/>
    </location>
</feature>
<dbReference type="Gene3D" id="1.10.10.60">
    <property type="entry name" value="Homeodomain-like"/>
    <property type="match status" value="1"/>
</dbReference>
<dbReference type="InterPro" id="IPR039536">
    <property type="entry name" value="TetR_C_Proteobacteria"/>
</dbReference>
<dbReference type="InterPro" id="IPR036271">
    <property type="entry name" value="Tet_transcr_reg_TetR-rel_C_sf"/>
</dbReference>
<proteinExistence type="predicted"/>
<dbReference type="SUPFAM" id="SSF48498">
    <property type="entry name" value="Tetracyclin repressor-like, C-terminal domain"/>
    <property type="match status" value="1"/>
</dbReference>
<evidence type="ECO:0000256" key="1">
    <source>
        <dbReference type="ARBA" id="ARBA00023125"/>
    </source>
</evidence>
<reference evidence="4 5" key="1">
    <citation type="journal article" date="2017" name="Int. J. Syst. Evol. Microbiol.">
        <title>Brenneria populi subsp. brevivirga subsp. nov. isolated from symptomatic bark of Populus x euramericana canker, and description of Brenneria populi subsp. populi subsp. nov.</title>
        <authorList>
            <person name="Zheng M.H."/>
            <person name="Piao C.G."/>
            <person name="Xue H."/>
            <person name="Guo M.W."/>
            <person name="Li Y."/>
        </authorList>
    </citation>
    <scope>NUCLEOTIDE SEQUENCE [LARGE SCALE GENOMIC DNA]</scope>
    <source>
        <strain evidence="4 5">D9-5</strain>
    </source>
</reference>
<evidence type="ECO:0000259" key="3">
    <source>
        <dbReference type="PROSITE" id="PS50977"/>
    </source>
</evidence>
<dbReference type="InterPro" id="IPR009057">
    <property type="entry name" value="Homeodomain-like_sf"/>
</dbReference>
<dbReference type="PANTHER" id="PTHR30055:SF146">
    <property type="entry name" value="HTH-TYPE TRANSCRIPTIONAL DUAL REGULATOR CECR"/>
    <property type="match status" value="1"/>
</dbReference>
<dbReference type="SUPFAM" id="SSF46689">
    <property type="entry name" value="Homeodomain-like"/>
    <property type="match status" value="1"/>
</dbReference>
<evidence type="ECO:0000313" key="5">
    <source>
        <dbReference type="Proteomes" id="UP001309705"/>
    </source>
</evidence>
<keyword evidence="1 2" id="KW-0238">DNA-binding</keyword>
<dbReference type="PROSITE" id="PS50977">
    <property type="entry name" value="HTH_TETR_2"/>
    <property type="match status" value="1"/>
</dbReference>
<organism evidence="4 5">
    <name type="scientific">Brenneria populi</name>
    <dbReference type="NCBI Taxonomy" id="1505588"/>
    <lineage>
        <taxon>Bacteria</taxon>
        <taxon>Pseudomonadati</taxon>
        <taxon>Pseudomonadota</taxon>
        <taxon>Gammaproteobacteria</taxon>
        <taxon>Enterobacterales</taxon>
        <taxon>Pectobacteriaceae</taxon>
        <taxon>Brenneria</taxon>
    </lineage>
</organism>
<dbReference type="EMBL" id="JAYWTM010000007">
    <property type="protein sequence ID" value="MEC5342928.1"/>
    <property type="molecule type" value="Genomic_DNA"/>
</dbReference>
<gene>
    <name evidence="4" type="ORF">VSX58_10000</name>
</gene>
<keyword evidence="5" id="KW-1185">Reference proteome</keyword>
<dbReference type="Pfam" id="PF14246">
    <property type="entry name" value="TetR_C_7"/>
    <property type="match status" value="1"/>
</dbReference>
<dbReference type="InterPro" id="IPR050109">
    <property type="entry name" value="HTH-type_TetR-like_transc_reg"/>
</dbReference>
<dbReference type="RefSeq" id="WP_327617930.1">
    <property type="nucleotide sequence ID" value="NZ_JAYWTM010000007.1"/>
</dbReference>